<feature type="domain" description="Chitin-binding type-2" evidence="3">
    <location>
        <begin position="626"/>
        <end position="681"/>
    </location>
</feature>
<organism evidence="4 5">
    <name type="scientific">Acropora cervicornis</name>
    <name type="common">Staghorn coral</name>
    <dbReference type="NCBI Taxonomy" id="6130"/>
    <lineage>
        <taxon>Eukaryota</taxon>
        <taxon>Metazoa</taxon>
        <taxon>Cnidaria</taxon>
        <taxon>Anthozoa</taxon>
        <taxon>Hexacorallia</taxon>
        <taxon>Scleractinia</taxon>
        <taxon>Astrocoeniina</taxon>
        <taxon>Acroporidae</taxon>
        <taxon>Acropora</taxon>
    </lineage>
</organism>
<dbReference type="SUPFAM" id="SSF50685">
    <property type="entry name" value="Barwin-like endoglucanases"/>
    <property type="match status" value="1"/>
</dbReference>
<keyword evidence="5" id="KW-1185">Reference proteome</keyword>
<dbReference type="PANTHER" id="PTHR31836:SF28">
    <property type="entry name" value="SRCR DOMAIN-CONTAINING PROTEIN-RELATED"/>
    <property type="match status" value="1"/>
</dbReference>
<dbReference type="InterPro" id="IPR036908">
    <property type="entry name" value="RlpA-like_sf"/>
</dbReference>
<dbReference type="CDD" id="cd22271">
    <property type="entry name" value="DPBB_EXP_N-like"/>
    <property type="match status" value="1"/>
</dbReference>
<evidence type="ECO:0000256" key="2">
    <source>
        <dbReference type="SAM" id="MobiDB-lite"/>
    </source>
</evidence>
<dbReference type="SUPFAM" id="SSF57625">
    <property type="entry name" value="Invertebrate chitin-binding proteins"/>
    <property type="match status" value="1"/>
</dbReference>
<dbReference type="PANTHER" id="PTHR31836">
    <property type="match status" value="1"/>
</dbReference>
<proteinExistence type="predicted"/>
<dbReference type="Proteomes" id="UP001249851">
    <property type="component" value="Unassembled WGS sequence"/>
</dbReference>
<evidence type="ECO:0000259" key="3">
    <source>
        <dbReference type="PROSITE" id="PS50940"/>
    </source>
</evidence>
<evidence type="ECO:0000313" key="5">
    <source>
        <dbReference type="Proteomes" id="UP001249851"/>
    </source>
</evidence>
<evidence type="ECO:0000256" key="1">
    <source>
        <dbReference type="ARBA" id="ARBA00022729"/>
    </source>
</evidence>
<dbReference type="InterPro" id="IPR051477">
    <property type="entry name" value="Expansin_CellWall"/>
</dbReference>
<dbReference type="InterPro" id="IPR036508">
    <property type="entry name" value="Chitin-bd_dom_sf"/>
</dbReference>
<protein>
    <submittedName>
        <fullName evidence="4">Expansin-YoaJ</fullName>
    </submittedName>
</protein>
<dbReference type="Gene3D" id="3.30.470.20">
    <property type="entry name" value="ATP-grasp fold, B domain"/>
    <property type="match status" value="1"/>
</dbReference>
<name>A0AAD9QLM2_ACRCE</name>
<dbReference type="GO" id="GO:0005576">
    <property type="term" value="C:extracellular region"/>
    <property type="evidence" value="ECO:0007669"/>
    <property type="project" value="InterPro"/>
</dbReference>
<dbReference type="Pfam" id="PF01607">
    <property type="entry name" value="CBM_14"/>
    <property type="match status" value="1"/>
</dbReference>
<feature type="region of interest" description="Disordered" evidence="2">
    <location>
        <begin position="549"/>
        <end position="624"/>
    </location>
</feature>
<keyword evidence="1" id="KW-0732">Signal</keyword>
<feature type="compositionally biased region" description="Pro residues" evidence="2">
    <location>
        <begin position="575"/>
        <end position="602"/>
    </location>
</feature>
<dbReference type="SUPFAM" id="SSF56059">
    <property type="entry name" value="Glutathione synthetase ATP-binding domain-like"/>
    <property type="match status" value="1"/>
</dbReference>
<dbReference type="Gene3D" id="2.40.40.10">
    <property type="entry name" value="RlpA-like domain"/>
    <property type="match status" value="1"/>
</dbReference>
<gene>
    <name evidence="4" type="ORF">P5673_013308</name>
</gene>
<dbReference type="Gene3D" id="2.60.40.760">
    <property type="entry name" value="Expansin, cellulose-binding-like domain"/>
    <property type="match status" value="1"/>
</dbReference>
<reference evidence="4" key="2">
    <citation type="journal article" date="2023" name="Science">
        <title>Genomic signatures of disease resistance in endangered staghorn corals.</title>
        <authorList>
            <person name="Vollmer S.V."/>
            <person name="Selwyn J.D."/>
            <person name="Despard B.A."/>
            <person name="Roesel C.L."/>
        </authorList>
    </citation>
    <scope>NUCLEOTIDE SEQUENCE</scope>
    <source>
        <strain evidence="4">K2</strain>
    </source>
</reference>
<dbReference type="InterPro" id="IPR002557">
    <property type="entry name" value="Chitin-bd_dom"/>
</dbReference>
<evidence type="ECO:0000313" key="4">
    <source>
        <dbReference type="EMBL" id="KAK2563579.1"/>
    </source>
</evidence>
<dbReference type="PROSITE" id="PS50940">
    <property type="entry name" value="CHIT_BIND_II"/>
    <property type="match status" value="1"/>
</dbReference>
<comment type="caution">
    <text evidence="4">The sequence shown here is derived from an EMBL/GenBank/DDBJ whole genome shotgun (WGS) entry which is preliminary data.</text>
</comment>
<dbReference type="AlphaFoldDB" id="A0AAD9QLM2"/>
<dbReference type="SMART" id="SM00494">
    <property type="entry name" value="ChtBD2"/>
    <property type="match status" value="1"/>
</dbReference>
<dbReference type="InterPro" id="IPR036749">
    <property type="entry name" value="Expansin_CBD_sf"/>
</dbReference>
<accession>A0AAD9QLM2</accession>
<dbReference type="EMBL" id="JARQWQ010000025">
    <property type="protein sequence ID" value="KAK2563579.1"/>
    <property type="molecule type" value="Genomic_DNA"/>
</dbReference>
<sequence>MPSKTILCIGSPENLHIQEVQKHAKELEEEAKMVIFNLERESDVIIEITTDGNEPSNNCTFIINGERILAKEITSVWFYPRPLGPPEREDVQGRIGRGFAEKEWQSVFHSLVPFLSHARWLNPLGPLQISKPDQLKLAQEVGLTVPKTTITNHAAAIEKLFDDGRVIFKALSPPFTSTNDMVFTREITREFPSYFQASIAQCPAIYQELVERKSDLRITVVGREVFVVRIASQTLEEEKDRLDWRRKQDKYDIFTQAEISDQLKDRLLEFHKRAGLVYGAYDFLECETDTIFLECNAAGAWLWLERAVGIQKSQHLLDKRTTDVSDAQAIYDYSQEWVKSKTTYYGQYPGGGACTLDPLTPMASQKGWILVAAGQYDFLKSLGCGMCVEIQGSGKGNGLTPVTGVKKAIVHDLCGACEKGGYDLYIDGDGKWEIETKAIDCPTISGPDGEITFRFVEKNLWSFKLQARNHKVPVAGIEVAKNGRYYCLKRTGDNYFTGDGLGKIEIPLKVRLTAVTGEQKETVIPFMLTSDIPSGVQFSGFKAGPGPSSIMCAGQGKKSPYPPDGIPIGEAAGPTPRPPSPPGSPPPPSTPPSPPPLPPLPPTTGGGGEGLTAPGTASGGGGAGADSFCKDKKGVFPDPKDCAGIITCNNNKAHKQSCAKPLLLNAKSMNCDLPYRVDCGSRPIRNSDASGKWSFVTTLRSFTNAKKKEMILS</sequence>
<dbReference type="GO" id="GO:0008061">
    <property type="term" value="F:chitin binding"/>
    <property type="evidence" value="ECO:0007669"/>
    <property type="project" value="InterPro"/>
</dbReference>
<reference evidence="4" key="1">
    <citation type="journal article" date="2023" name="G3 (Bethesda)">
        <title>Whole genome assembly and annotation of the endangered Caribbean coral Acropora cervicornis.</title>
        <authorList>
            <person name="Selwyn J.D."/>
            <person name="Vollmer S.V."/>
        </authorList>
    </citation>
    <scope>NUCLEOTIDE SEQUENCE</scope>
    <source>
        <strain evidence="4">K2</strain>
    </source>
</reference>
<dbReference type="Gene3D" id="2.170.140.10">
    <property type="entry name" value="Chitin binding domain"/>
    <property type="match status" value="1"/>
</dbReference>